<dbReference type="GO" id="GO:0020037">
    <property type="term" value="F:heme binding"/>
    <property type="evidence" value="ECO:0007669"/>
    <property type="project" value="InterPro"/>
</dbReference>
<comment type="similarity">
    <text evidence="2 7">Belongs to the cytochrome P450 family.</text>
</comment>
<sequence length="492" mass="55724">MFEIETKRFLATLATPSSLTGVLLLAGALLLFRFTLFGPDLSHLPLLDAALTKAQRWKAFQQEEEAVFHRGYNQFKGAFRIDTPEGPFIVLPPHLLDEIKKADDIMDNASALSDITLTDLTGVTSTSPMMNHIVKGDLTVALNRINPRLSETAEESVATEMPPCSEWTQVHWYKIILNVIATVSGDIFLGRELCRNEDYMKMAVGYTVNAFTGINKLRLWWKPLRIIGRYFVPELRLTNKLRANTKKFLAPIIRQRRAMLEQGVEVSDDLMTWSLRKIHLFPGEMKSDDDVAFMQLRLSTAAIHSTSLTGVLLMRDIASQPGLVRALRDEMEDVLARHNGVFTINALYQMKLLDSVMKESQRMHMLGPSMYRNKALVGLTLSDGTYIPPNVRIVSATLAASMDPSIWTNPETFDPYRFVNLRKASEEAGRHQFVTVTKDMIAFGYGKHTCPGRFFAANELKIIFITILRNYDVEIREGGSKWAPNLYFKKIQ</sequence>
<keyword evidence="6 7" id="KW-0349">Heme</keyword>
<evidence type="ECO:0008006" key="14">
    <source>
        <dbReference type="Google" id="ProtNLM"/>
    </source>
</evidence>
<dbReference type="Proteomes" id="UP000447873">
    <property type="component" value="Unassembled WGS sequence"/>
</dbReference>
<dbReference type="InterPro" id="IPR036396">
    <property type="entry name" value="Cyt_P450_sf"/>
</dbReference>
<evidence type="ECO:0000313" key="13">
    <source>
        <dbReference type="Proteomes" id="UP000490939"/>
    </source>
</evidence>
<dbReference type="GO" id="GO:0005506">
    <property type="term" value="F:iron ion binding"/>
    <property type="evidence" value="ECO:0007669"/>
    <property type="project" value="InterPro"/>
</dbReference>
<keyword evidence="7" id="KW-0503">Monooxygenase</keyword>
<evidence type="ECO:0000256" key="7">
    <source>
        <dbReference type="RuleBase" id="RU000461"/>
    </source>
</evidence>
<dbReference type="PANTHER" id="PTHR46206">
    <property type="entry name" value="CYTOCHROME P450"/>
    <property type="match status" value="1"/>
</dbReference>
<dbReference type="PANTHER" id="PTHR46206:SF7">
    <property type="entry name" value="P450, PUTATIVE (EUROFUNG)-RELATED"/>
    <property type="match status" value="1"/>
</dbReference>
<dbReference type="EMBL" id="WNWR01000358">
    <property type="protein sequence ID" value="KAE9981662.1"/>
    <property type="molecule type" value="Genomic_DNA"/>
</dbReference>
<evidence type="ECO:0000256" key="8">
    <source>
        <dbReference type="SAM" id="Phobius"/>
    </source>
</evidence>
<evidence type="ECO:0000313" key="12">
    <source>
        <dbReference type="Proteomes" id="UP000447873"/>
    </source>
</evidence>
<evidence type="ECO:0000256" key="6">
    <source>
        <dbReference type="PIRSR" id="PIRSR602403-1"/>
    </source>
</evidence>
<dbReference type="Gene3D" id="1.10.630.10">
    <property type="entry name" value="Cytochrome P450"/>
    <property type="match status" value="1"/>
</dbReference>
<feature type="transmembrane region" description="Helical" evidence="8">
    <location>
        <begin position="9"/>
        <end position="32"/>
    </location>
</feature>
<keyword evidence="4 7" id="KW-0560">Oxidoreductase</keyword>
<protein>
    <recommendedName>
        <fullName evidence="14">Cytochrome P450</fullName>
    </recommendedName>
</protein>
<feature type="binding site" description="axial binding residue" evidence="6">
    <location>
        <position position="450"/>
    </location>
    <ligand>
        <name>heme</name>
        <dbReference type="ChEBI" id="CHEBI:30413"/>
    </ligand>
    <ligandPart>
        <name>Fe</name>
        <dbReference type="ChEBI" id="CHEBI:18248"/>
    </ligandPart>
</feature>
<evidence type="ECO:0000256" key="4">
    <source>
        <dbReference type="ARBA" id="ARBA00023002"/>
    </source>
</evidence>
<evidence type="ECO:0000256" key="3">
    <source>
        <dbReference type="ARBA" id="ARBA00022723"/>
    </source>
</evidence>
<dbReference type="Pfam" id="PF00067">
    <property type="entry name" value="p450"/>
    <property type="match status" value="1"/>
</dbReference>
<comment type="caution">
    <text evidence="11">The sequence shown here is derived from an EMBL/GenBank/DDBJ whole genome shotgun (WGS) entry which is preliminary data.</text>
</comment>
<dbReference type="CDD" id="cd11041">
    <property type="entry name" value="CYP503A1-like"/>
    <property type="match status" value="1"/>
</dbReference>
<dbReference type="EMBL" id="WNWQ01000386">
    <property type="protein sequence ID" value="KAE9969028.1"/>
    <property type="molecule type" value="Genomic_DNA"/>
</dbReference>
<keyword evidence="13" id="KW-1185">Reference proteome</keyword>
<evidence type="ECO:0000313" key="10">
    <source>
        <dbReference type="EMBL" id="KAE9972549.1"/>
    </source>
</evidence>
<dbReference type="InterPro" id="IPR002403">
    <property type="entry name" value="Cyt_P450_E_grp-IV"/>
</dbReference>
<comment type="cofactor">
    <cofactor evidence="1 6">
        <name>heme</name>
        <dbReference type="ChEBI" id="CHEBI:30413"/>
    </cofactor>
</comment>
<dbReference type="GO" id="GO:0016705">
    <property type="term" value="F:oxidoreductase activity, acting on paired donors, with incorporation or reduction of molecular oxygen"/>
    <property type="evidence" value="ECO:0007669"/>
    <property type="project" value="InterPro"/>
</dbReference>
<accession>A0A8H3V246</accession>
<dbReference type="AlphaFoldDB" id="A0A8H3V246"/>
<dbReference type="EMBL" id="WNWS01000266">
    <property type="protein sequence ID" value="KAE9972549.1"/>
    <property type="molecule type" value="Genomic_DNA"/>
</dbReference>
<keyword evidence="8" id="KW-0472">Membrane</keyword>
<evidence type="ECO:0000256" key="1">
    <source>
        <dbReference type="ARBA" id="ARBA00001971"/>
    </source>
</evidence>
<organism evidence="11 13">
    <name type="scientific">Venturia inaequalis</name>
    <name type="common">Apple scab fungus</name>
    <dbReference type="NCBI Taxonomy" id="5025"/>
    <lineage>
        <taxon>Eukaryota</taxon>
        <taxon>Fungi</taxon>
        <taxon>Dikarya</taxon>
        <taxon>Ascomycota</taxon>
        <taxon>Pezizomycotina</taxon>
        <taxon>Dothideomycetes</taxon>
        <taxon>Pleosporomycetidae</taxon>
        <taxon>Venturiales</taxon>
        <taxon>Venturiaceae</taxon>
        <taxon>Venturia</taxon>
    </lineage>
</organism>
<keyword evidence="3 6" id="KW-0479">Metal-binding</keyword>
<name>A0A8H3V246_VENIN</name>
<evidence type="ECO:0000256" key="5">
    <source>
        <dbReference type="ARBA" id="ARBA00023004"/>
    </source>
</evidence>
<keyword evidence="8" id="KW-0812">Transmembrane</keyword>
<dbReference type="SUPFAM" id="SSF48264">
    <property type="entry name" value="Cytochrome P450"/>
    <property type="match status" value="1"/>
</dbReference>
<evidence type="ECO:0000313" key="9">
    <source>
        <dbReference type="EMBL" id="KAE9969028.1"/>
    </source>
</evidence>
<dbReference type="Proteomes" id="UP000490939">
    <property type="component" value="Unassembled WGS sequence"/>
</dbReference>
<keyword evidence="8" id="KW-1133">Transmembrane helix</keyword>
<dbReference type="GO" id="GO:0004497">
    <property type="term" value="F:monooxygenase activity"/>
    <property type="evidence" value="ECO:0007669"/>
    <property type="project" value="UniProtKB-KW"/>
</dbReference>
<dbReference type="PRINTS" id="PR00465">
    <property type="entry name" value="EP450IV"/>
</dbReference>
<gene>
    <name evidence="9" type="ORF">BLS_005546</name>
    <name evidence="11" type="ORF">EG327_006136</name>
    <name evidence="10" type="ORF">EG328_004916</name>
</gene>
<reference evidence="11 13" key="1">
    <citation type="submission" date="2019-07" db="EMBL/GenBank/DDBJ databases">
        <title>Venturia inaequalis Genome Resource.</title>
        <authorList>
            <person name="Lichtner F.J."/>
        </authorList>
    </citation>
    <scope>NUCLEOTIDE SEQUENCE [LARGE SCALE GENOMIC DNA]</scope>
    <source>
        <strain evidence="10 12">120213</strain>
        <strain evidence="9">Bline_iso_100314</strain>
        <strain evidence="11 13">DMI_063113</strain>
    </source>
</reference>
<dbReference type="InterPro" id="IPR001128">
    <property type="entry name" value="Cyt_P450"/>
</dbReference>
<dbReference type="PROSITE" id="PS00086">
    <property type="entry name" value="CYTOCHROME_P450"/>
    <property type="match status" value="1"/>
</dbReference>
<evidence type="ECO:0000256" key="2">
    <source>
        <dbReference type="ARBA" id="ARBA00010617"/>
    </source>
</evidence>
<keyword evidence="5 6" id="KW-0408">Iron</keyword>
<proteinExistence type="inferred from homology"/>
<dbReference type="InterPro" id="IPR017972">
    <property type="entry name" value="Cyt_P450_CS"/>
</dbReference>
<evidence type="ECO:0000313" key="11">
    <source>
        <dbReference type="EMBL" id="KAE9981662.1"/>
    </source>
</evidence>
<dbReference type="Proteomes" id="UP000433883">
    <property type="component" value="Unassembled WGS sequence"/>
</dbReference>